<organism evidence="2 3">
    <name type="scientific">Caenorhabditis japonica</name>
    <dbReference type="NCBI Taxonomy" id="281687"/>
    <lineage>
        <taxon>Eukaryota</taxon>
        <taxon>Metazoa</taxon>
        <taxon>Ecdysozoa</taxon>
        <taxon>Nematoda</taxon>
        <taxon>Chromadorea</taxon>
        <taxon>Rhabditida</taxon>
        <taxon>Rhabditina</taxon>
        <taxon>Rhabditomorpha</taxon>
        <taxon>Rhabditoidea</taxon>
        <taxon>Rhabditidae</taxon>
        <taxon>Peloderinae</taxon>
        <taxon>Caenorhabditis</taxon>
    </lineage>
</organism>
<keyword evidence="1" id="KW-1133">Transmembrane helix</keyword>
<reference evidence="3" key="1">
    <citation type="submission" date="2010-08" db="EMBL/GenBank/DDBJ databases">
        <authorList>
            <consortium name="Caenorhabditis japonica Sequencing Consortium"/>
            <person name="Wilson R.K."/>
        </authorList>
    </citation>
    <scope>NUCLEOTIDE SEQUENCE [LARGE SCALE GENOMIC DNA]</scope>
    <source>
        <strain evidence="3">DF5081</strain>
    </source>
</reference>
<sequence length="109" mass="13005">MNKPKQDWGAYYYQSKRKGGKKRLMLDIVHQMNHALPTFNELFDEETFYIFAFLVVIVAIIVVIIISKFCGVKIKEYDIDVDREWRDMEPANPFRFPWNDDAAQKIKKE</sequence>
<dbReference type="Proteomes" id="UP000005237">
    <property type="component" value="Unassembled WGS sequence"/>
</dbReference>
<keyword evidence="3" id="KW-1185">Reference proteome</keyword>
<reference evidence="2" key="2">
    <citation type="submission" date="2022-06" db="UniProtKB">
        <authorList>
            <consortium name="EnsemblMetazoa"/>
        </authorList>
    </citation>
    <scope>IDENTIFICATION</scope>
    <source>
        <strain evidence="2">DF5081</strain>
    </source>
</reference>
<proteinExistence type="predicted"/>
<name>A0A8R1DGH4_CAEJA</name>
<dbReference type="EnsemblMetazoa" id="CJA01782.1">
    <property type="protein sequence ID" value="CJA01782.1"/>
    <property type="gene ID" value="WBGene00120986"/>
</dbReference>
<feature type="transmembrane region" description="Helical" evidence="1">
    <location>
        <begin position="48"/>
        <end position="66"/>
    </location>
</feature>
<keyword evidence="1" id="KW-0812">Transmembrane</keyword>
<keyword evidence="1" id="KW-0472">Membrane</keyword>
<dbReference type="AlphaFoldDB" id="A0A8R1DGH4"/>
<evidence type="ECO:0000256" key="1">
    <source>
        <dbReference type="SAM" id="Phobius"/>
    </source>
</evidence>
<accession>A0A8R1DGH4</accession>
<evidence type="ECO:0000313" key="3">
    <source>
        <dbReference type="Proteomes" id="UP000005237"/>
    </source>
</evidence>
<protein>
    <submittedName>
        <fullName evidence="2">Uncharacterized protein</fullName>
    </submittedName>
</protein>
<evidence type="ECO:0000313" key="2">
    <source>
        <dbReference type="EnsemblMetazoa" id="CJA01782.1"/>
    </source>
</evidence>